<keyword evidence="1" id="KW-0812">Transmembrane</keyword>
<evidence type="ECO:0008006" key="4">
    <source>
        <dbReference type="Google" id="ProtNLM"/>
    </source>
</evidence>
<evidence type="ECO:0000313" key="2">
    <source>
        <dbReference type="EMBL" id="MFC3679578.1"/>
    </source>
</evidence>
<proteinExistence type="predicted"/>
<feature type="transmembrane region" description="Helical" evidence="1">
    <location>
        <begin position="468"/>
        <end position="490"/>
    </location>
</feature>
<feature type="transmembrane region" description="Helical" evidence="1">
    <location>
        <begin position="36"/>
        <end position="54"/>
    </location>
</feature>
<organism evidence="2 3">
    <name type="scientific">Bacterioplanoides pacificum</name>
    <dbReference type="NCBI Taxonomy" id="1171596"/>
    <lineage>
        <taxon>Bacteria</taxon>
        <taxon>Pseudomonadati</taxon>
        <taxon>Pseudomonadota</taxon>
        <taxon>Gammaproteobacteria</taxon>
        <taxon>Oceanospirillales</taxon>
        <taxon>Oceanospirillaceae</taxon>
        <taxon>Bacterioplanoides</taxon>
    </lineage>
</organism>
<keyword evidence="3" id="KW-1185">Reference proteome</keyword>
<sequence length="496" mass="53638">MNQQAGSVNHQETVISAEDEISLTDLFRNLWRQRGLIVGMVFLLVAAVVALQFAKGTLASAERVDYPIALTFAKGKELTYPNGSVFSPNDLTASLVLNRVIRSQQLDTTALKLAEALSVAYSNSLLQQAEDKLSATLTGNKTPDDVKQAASDALKQLRAEGQRFITISLSLEESGLSAEQGTQLITALVDEWAAVSIEQGLLNIDIARPVTPFVVQPNNNLIDTYDAAASFIRSLSRAVDGVSEQPGAESLIVGGKSLSDIRREIEVLEGTDVGPLREFAYSNSSSLASVDPAIQVRLFARQRLLKLEQERLVKLIASYDAALEQLTSFKGAEQNNSVNNVQGTLQLDQSVIDSLLQMGTRLGAVENRNKVFERRSEAIEELLTLEKEMAILMGVTTNVYGDLNPTEILKSALPMIEQRLTAIQKDVNTFFDAYRDVSLQSGAQLYAAQAAPVVRGGLLVSVASLVKYAVLAAVLGLMLGVIIALVRAAMLNSKNS</sequence>
<keyword evidence="1" id="KW-1133">Transmembrane helix</keyword>
<keyword evidence="1" id="KW-0472">Membrane</keyword>
<evidence type="ECO:0000313" key="3">
    <source>
        <dbReference type="Proteomes" id="UP001595722"/>
    </source>
</evidence>
<accession>A0ABV7VPZ1</accession>
<evidence type="ECO:0000256" key="1">
    <source>
        <dbReference type="SAM" id="Phobius"/>
    </source>
</evidence>
<name>A0ABV7VPZ1_9GAMM</name>
<dbReference type="EMBL" id="JBHRYB010000005">
    <property type="protein sequence ID" value="MFC3679578.1"/>
    <property type="molecule type" value="Genomic_DNA"/>
</dbReference>
<dbReference type="RefSeq" id="WP_376865301.1">
    <property type="nucleotide sequence ID" value="NZ_JBHRYB010000005.1"/>
</dbReference>
<gene>
    <name evidence="2" type="ORF">ACFOMG_05560</name>
</gene>
<comment type="caution">
    <text evidence="2">The sequence shown here is derived from an EMBL/GenBank/DDBJ whole genome shotgun (WGS) entry which is preliminary data.</text>
</comment>
<protein>
    <recommendedName>
        <fullName evidence="4">Polysaccharide chain length determinant N-terminal domain-containing protein</fullName>
    </recommendedName>
</protein>
<dbReference type="Proteomes" id="UP001595722">
    <property type="component" value="Unassembled WGS sequence"/>
</dbReference>
<reference evidence="3" key="1">
    <citation type="journal article" date="2019" name="Int. J. Syst. Evol. Microbiol.">
        <title>The Global Catalogue of Microorganisms (GCM) 10K type strain sequencing project: providing services to taxonomists for standard genome sequencing and annotation.</title>
        <authorList>
            <consortium name="The Broad Institute Genomics Platform"/>
            <consortium name="The Broad Institute Genome Sequencing Center for Infectious Disease"/>
            <person name="Wu L."/>
            <person name="Ma J."/>
        </authorList>
    </citation>
    <scope>NUCLEOTIDE SEQUENCE [LARGE SCALE GENOMIC DNA]</scope>
    <source>
        <strain evidence="3">KCTC 42424</strain>
    </source>
</reference>